<accession>A0AAU8GSL1</accession>
<proteinExistence type="predicted"/>
<keyword evidence="1" id="KW-1133">Transmembrane helix</keyword>
<evidence type="ECO:0000313" key="2">
    <source>
        <dbReference type="EMBL" id="XCH45288.1"/>
    </source>
</evidence>
<protein>
    <submittedName>
        <fullName evidence="2">Excisionase</fullName>
    </submittedName>
</protein>
<keyword evidence="1" id="KW-0812">Transmembrane</keyword>
<feature type="transmembrane region" description="Helical" evidence="1">
    <location>
        <begin position="20"/>
        <end position="41"/>
    </location>
</feature>
<keyword evidence="1" id="KW-0472">Membrane</keyword>
<dbReference type="EMBL" id="PP931175">
    <property type="protein sequence ID" value="XCH45288.1"/>
    <property type="molecule type" value="Genomic_DNA"/>
</dbReference>
<reference evidence="2" key="1">
    <citation type="submission" date="2024-06" db="EMBL/GenBank/DDBJ databases">
        <authorList>
            <person name="Yerushalmy O."/>
            <person name="Alkalay-Oren S."/>
            <person name="Coppenhagn-Glazer S."/>
            <person name="Hazan R."/>
        </authorList>
    </citation>
    <scope>NUCLEOTIDE SEQUENCE</scope>
</reference>
<sequence>MRAPCPAKPPRILPANPMPLIGQGLAMSLISVEAAAGILGVSRRTAYRYADEKLIPVVRFKTDHPGAQGKARTDAVKRKPLLACATRSAYRRKYAVTRAKRLRLLVDLFQISNRKAC</sequence>
<name>A0AAU8GSL1_9VIRU</name>
<evidence type="ECO:0000256" key="1">
    <source>
        <dbReference type="SAM" id="Phobius"/>
    </source>
</evidence>
<organism evidence="2">
    <name type="scientific">Pseudomonas phage PACT201</name>
    <dbReference type="NCBI Taxonomy" id="3230130"/>
    <lineage>
        <taxon>Viruses</taxon>
    </lineage>
</organism>